<sequence length="148" mass="17196">MSITELAVLKLNQPILTNPFPRLFNLVISRQSAWSGFPLFYYSEPQIEDTVYLISGWKDASSHWEWIKSDGNQELLTLFKPYIVDMKLHHLNIPFISFLEDSKVVVWRQTAAATLKERPYLLDLPDSSTHLLWEGRGPTKKTIQWCTS</sequence>
<gene>
    <name evidence="1" type="ORF">CC1G_12299</name>
</gene>
<dbReference type="AlphaFoldDB" id="A8NE28"/>
<protein>
    <recommendedName>
        <fullName evidence="3">ABM domain-containing protein</fullName>
    </recommendedName>
</protein>
<comment type="caution">
    <text evidence="1">The sequence shown here is derived from an EMBL/GenBank/DDBJ whole genome shotgun (WGS) entry which is preliminary data.</text>
</comment>
<dbReference type="VEuPathDB" id="FungiDB:CC1G_12299"/>
<dbReference type="OMA" id="HHEWIAS"/>
<evidence type="ECO:0000313" key="1">
    <source>
        <dbReference type="EMBL" id="EAU88897.1"/>
    </source>
</evidence>
<keyword evidence="2" id="KW-1185">Reference proteome</keyword>
<dbReference type="KEGG" id="cci:CC1G_12299"/>
<dbReference type="PANTHER" id="PTHR42052:SF1">
    <property type="entry name" value="ABM DOMAIN-CONTAINING PROTEIN"/>
    <property type="match status" value="1"/>
</dbReference>
<dbReference type="OrthoDB" id="3542212at2759"/>
<dbReference type="InParanoid" id="A8NE28"/>
<dbReference type="GeneID" id="6009421"/>
<dbReference type="Proteomes" id="UP000001861">
    <property type="component" value="Unassembled WGS sequence"/>
</dbReference>
<organism evidence="1 2">
    <name type="scientific">Coprinopsis cinerea (strain Okayama-7 / 130 / ATCC MYA-4618 / FGSC 9003)</name>
    <name type="common">Inky cap fungus</name>
    <name type="synonym">Hormographiella aspergillata</name>
    <dbReference type="NCBI Taxonomy" id="240176"/>
    <lineage>
        <taxon>Eukaryota</taxon>
        <taxon>Fungi</taxon>
        <taxon>Dikarya</taxon>
        <taxon>Basidiomycota</taxon>
        <taxon>Agaricomycotina</taxon>
        <taxon>Agaricomycetes</taxon>
        <taxon>Agaricomycetidae</taxon>
        <taxon>Agaricales</taxon>
        <taxon>Agaricineae</taxon>
        <taxon>Psathyrellaceae</taxon>
        <taxon>Coprinopsis</taxon>
    </lineage>
</organism>
<dbReference type="RefSeq" id="XP_001832930.1">
    <property type="nucleotide sequence ID" value="XM_001832878.1"/>
</dbReference>
<name>A8NE28_COPC7</name>
<evidence type="ECO:0008006" key="3">
    <source>
        <dbReference type="Google" id="ProtNLM"/>
    </source>
</evidence>
<dbReference type="eggNOG" id="ENOG502SW28">
    <property type="taxonomic scope" value="Eukaryota"/>
</dbReference>
<evidence type="ECO:0000313" key="2">
    <source>
        <dbReference type="Proteomes" id="UP000001861"/>
    </source>
</evidence>
<accession>A8NE28</accession>
<dbReference type="PANTHER" id="PTHR42052">
    <property type="entry name" value="ABM DOMAIN-CONTAINING PROTEIN"/>
    <property type="match status" value="1"/>
</dbReference>
<proteinExistence type="predicted"/>
<dbReference type="EMBL" id="AACS02000002">
    <property type="protein sequence ID" value="EAU88897.1"/>
    <property type="molecule type" value="Genomic_DNA"/>
</dbReference>
<dbReference type="Gene3D" id="3.30.70.100">
    <property type="match status" value="1"/>
</dbReference>
<reference evidence="1 2" key="1">
    <citation type="journal article" date="2010" name="Proc. Natl. Acad. Sci. U.S.A.">
        <title>Insights into evolution of multicellular fungi from the assembled chromosomes of the mushroom Coprinopsis cinerea (Coprinus cinereus).</title>
        <authorList>
            <person name="Stajich J.E."/>
            <person name="Wilke S.K."/>
            <person name="Ahren D."/>
            <person name="Au C.H."/>
            <person name="Birren B.W."/>
            <person name="Borodovsky M."/>
            <person name="Burns C."/>
            <person name="Canback B."/>
            <person name="Casselton L.A."/>
            <person name="Cheng C.K."/>
            <person name="Deng J."/>
            <person name="Dietrich F.S."/>
            <person name="Fargo D.C."/>
            <person name="Farman M.L."/>
            <person name="Gathman A.C."/>
            <person name="Goldberg J."/>
            <person name="Guigo R."/>
            <person name="Hoegger P.J."/>
            <person name="Hooker J.B."/>
            <person name="Huggins A."/>
            <person name="James T.Y."/>
            <person name="Kamada T."/>
            <person name="Kilaru S."/>
            <person name="Kodira C."/>
            <person name="Kues U."/>
            <person name="Kupfer D."/>
            <person name="Kwan H.S."/>
            <person name="Lomsadze A."/>
            <person name="Li W."/>
            <person name="Lilly W.W."/>
            <person name="Ma L.J."/>
            <person name="Mackey A.J."/>
            <person name="Manning G."/>
            <person name="Martin F."/>
            <person name="Muraguchi H."/>
            <person name="Natvig D.O."/>
            <person name="Palmerini H."/>
            <person name="Ramesh M.A."/>
            <person name="Rehmeyer C.J."/>
            <person name="Roe B.A."/>
            <person name="Shenoy N."/>
            <person name="Stanke M."/>
            <person name="Ter-Hovhannisyan V."/>
            <person name="Tunlid A."/>
            <person name="Velagapudi R."/>
            <person name="Vision T.J."/>
            <person name="Zeng Q."/>
            <person name="Zolan M.E."/>
            <person name="Pukkila P.J."/>
        </authorList>
    </citation>
    <scope>NUCLEOTIDE SEQUENCE [LARGE SCALE GENOMIC DNA]</scope>
    <source>
        <strain evidence="2">Okayama-7 / 130 / ATCC MYA-4618 / FGSC 9003</strain>
    </source>
</reference>